<dbReference type="Pfam" id="PF01738">
    <property type="entry name" value="DLH"/>
    <property type="match status" value="1"/>
</dbReference>
<dbReference type="AlphaFoldDB" id="A0A919BWE4"/>
<dbReference type="SUPFAM" id="SSF53474">
    <property type="entry name" value="alpha/beta-Hydrolases"/>
    <property type="match status" value="1"/>
</dbReference>
<evidence type="ECO:0000259" key="2">
    <source>
        <dbReference type="Pfam" id="PF01738"/>
    </source>
</evidence>
<dbReference type="EMBL" id="BNBE01000004">
    <property type="protein sequence ID" value="GHG25329.1"/>
    <property type="molecule type" value="Genomic_DNA"/>
</dbReference>
<gene>
    <name evidence="3" type="ORF">GCM10017667_71600</name>
</gene>
<organism evidence="3 4">
    <name type="scientific">Streptomyces filamentosus</name>
    <name type="common">Streptomyces roseosporus</name>
    <dbReference type="NCBI Taxonomy" id="67294"/>
    <lineage>
        <taxon>Bacteria</taxon>
        <taxon>Bacillati</taxon>
        <taxon>Actinomycetota</taxon>
        <taxon>Actinomycetes</taxon>
        <taxon>Kitasatosporales</taxon>
        <taxon>Streptomycetaceae</taxon>
        <taxon>Streptomyces</taxon>
    </lineage>
</organism>
<protein>
    <submittedName>
        <fullName evidence="3">Dienelactone hydrolase</fullName>
    </submittedName>
</protein>
<comment type="caution">
    <text evidence="3">The sequence shown here is derived from an EMBL/GenBank/DDBJ whole genome shotgun (WGS) entry which is preliminary data.</text>
</comment>
<name>A0A919BWE4_STRFL</name>
<dbReference type="Proteomes" id="UP000632849">
    <property type="component" value="Unassembled WGS sequence"/>
</dbReference>
<feature type="region of interest" description="Disordered" evidence="1">
    <location>
        <begin position="1"/>
        <end position="29"/>
    </location>
</feature>
<dbReference type="GO" id="GO:0016787">
    <property type="term" value="F:hydrolase activity"/>
    <property type="evidence" value="ECO:0007669"/>
    <property type="project" value="UniProtKB-KW"/>
</dbReference>
<reference evidence="3" key="2">
    <citation type="submission" date="2020-09" db="EMBL/GenBank/DDBJ databases">
        <authorList>
            <person name="Sun Q."/>
            <person name="Ohkuma M."/>
        </authorList>
    </citation>
    <scope>NUCLEOTIDE SEQUENCE</scope>
    <source>
        <strain evidence="3">JCM 4122</strain>
    </source>
</reference>
<keyword evidence="3" id="KW-0378">Hydrolase</keyword>
<proteinExistence type="predicted"/>
<accession>A0A919BWE4</accession>
<reference evidence="3" key="1">
    <citation type="journal article" date="2014" name="Int. J. Syst. Evol. Microbiol.">
        <title>Complete genome sequence of Corynebacterium casei LMG S-19264T (=DSM 44701T), isolated from a smear-ripened cheese.</title>
        <authorList>
            <consortium name="US DOE Joint Genome Institute (JGI-PGF)"/>
            <person name="Walter F."/>
            <person name="Albersmeier A."/>
            <person name="Kalinowski J."/>
            <person name="Ruckert C."/>
        </authorList>
    </citation>
    <scope>NUCLEOTIDE SEQUENCE</scope>
    <source>
        <strain evidence="3">JCM 4122</strain>
    </source>
</reference>
<dbReference type="Gene3D" id="3.40.50.1820">
    <property type="entry name" value="alpha/beta hydrolase"/>
    <property type="match status" value="1"/>
</dbReference>
<evidence type="ECO:0000313" key="3">
    <source>
        <dbReference type="EMBL" id="GHG25329.1"/>
    </source>
</evidence>
<sequence length="314" mass="32873">MRSLREVRGPSGGIPRRSGGIAGSPGSQGVAILPVMTSTRERGGPGGDDPLEDFERREVEVAGVRKRVYVSGDGPAVVLMPEMPGISPDVARFARWIREAGLSVYVPSLFGVDGARPLAGAAETVVRRACVSAEFRAFAGGGTSPVAGWLRGLARVAHAERGGPGVGAVGLCFTGNFALSMALEPAVVAPVVNHPSLPLDDPAGLELSEEDAAAVAGRVRRDGLKVLAYRFEDDRWCTGQRFAAYRALLGDAFDGRVLPSGVANPDPPPFFREVVGCAHSVVTAHLVDVAGHPTVRARDEILAFLTERLRPGAG</sequence>
<evidence type="ECO:0000256" key="1">
    <source>
        <dbReference type="SAM" id="MobiDB-lite"/>
    </source>
</evidence>
<evidence type="ECO:0000313" key="4">
    <source>
        <dbReference type="Proteomes" id="UP000632849"/>
    </source>
</evidence>
<dbReference type="InterPro" id="IPR029058">
    <property type="entry name" value="AB_hydrolase_fold"/>
</dbReference>
<keyword evidence="4" id="KW-1185">Reference proteome</keyword>
<dbReference type="InterPro" id="IPR002925">
    <property type="entry name" value="Dienelactn_hydro"/>
</dbReference>
<feature type="domain" description="Dienelactone hydrolase" evidence="2">
    <location>
        <begin position="74"/>
        <end position="197"/>
    </location>
</feature>